<dbReference type="Pfam" id="PF13360">
    <property type="entry name" value="PQQ_2"/>
    <property type="match status" value="2"/>
</dbReference>
<dbReference type="AlphaFoldDB" id="A0A1H7DJQ7"/>
<dbReference type="STRING" id="1144548.SAMN05443287_114118"/>
<protein>
    <submittedName>
        <fullName evidence="2">PQQ-like domain-containing protein</fullName>
    </submittedName>
</protein>
<keyword evidence="3" id="KW-1185">Reference proteome</keyword>
<feature type="domain" description="Pyrrolo-quinoline quinone repeat" evidence="1">
    <location>
        <begin position="301"/>
        <end position="360"/>
    </location>
</feature>
<dbReference type="InterPro" id="IPR011047">
    <property type="entry name" value="Quinoprotein_ADH-like_sf"/>
</dbReference>
<dbReference type="Gene3D" id="2.40.128.630">
    <property type="match status" value="1"/>
</dbReference>
<dbReference type="SUPFAM" id="SSF50998">
    <property type="entry name" value="Quinoprotein alcohol dehydrogenase-like"/>
    <property type="match status" value="1"/>
</dbReference>
<accession>A0A1H7DJQ7</accession>
<evidence type="ECO:0000313" key="2">
    <source>
        <dbReference type="EMBL" id="SEK01828.1"/>
    </source>
</evidence>
<dbReference type="OrthoDB" id="3336893at2"/>
<sequence>MGWATGRRRVVAAVTALGVAAAAAIIAYRVLAPAEVSTTARGDYPALHVPEAGVVGRLPVAPLIVDGRLRVYAAARQVYADRPVDSRYRSTPFWSYRRWPATLDAVVASGTTVVSRWSDGQLVALDARTGQVAWRADGPEPGRERAVRRTGTATVWQPRELSVSRVADGREVVVTAGTDEVRALDLTDGGQLWRAEVDSGCREPVGTSSLGQLLTMDGCDGPTVVELRDAATGVVDARWRPPGAGDELAATPLGCGSAGAGCAALRTAGSGDVAAQGWLLGPGGPVPAPALDGPGTELVDRTAVGMADGVLVGRSAADGTQRWRTVVGPGQVIAVQPGRVHVLTEENELVTLDSTTGAQRSRFVLDIGSDGTGWAPGDAYATDGYVVVERLRRPVDLDGDDQRYYLTAEALIIAATG</sequence>
<dbReference type="SMART" id="SM00564">
    <property type="entry name" value="PQQ"/>
    <property type="match status" value="2"/>
</dbReference>
<dbReference type="RefSeq" id="WP_092382826.1">
    <property type="nucleotide sequence ID" value="NZ_BOPI01000001.1"/>
</dbReference>
<dbReference type="EMBL" id="FNYV01000014">
    <property type="protein sequence ID" value="SEK01828.1"/>
    <property type="molecule type" value="Genomic_DNA"/>
</dbReference>
<feature type="domain" description="Pyrrolo-quinoline quinone repeat" evidence="1">
    <location>
        <begin position="61"/>
        <end position="151"/>
    </location>
</feature>
<dbReference type="Gene3D" id="2.140.10.10">
    <property type="entry name" value="Quinoprotein alcohol dehydrogenase-like superfamily"/>
    <property type="match status" value="1"/>
</dbReference>
<dbReference type="Proteomes" id="UP000198707">
    <property type="component" value="Unassembled WGS sequence"/>
</dbReference>
<evidence type="ECO:0000313" key="3">
    <source>
        <dbReference type="Proteomes" id="UP000198707"/>
    </source>
</evidence>
<dbReference type="InterPro" id="IPR002372">
    <property type="entry name" value="PQQ_rpt_dom"/>
</dbReference>
<name>A0A1H7DJQ7_9ACTN</name>
<dbReference type="PANTHER" id="PTHR34512">
    <property type="entry name" value="CELL SURFACE PROTEIN"/>
    <property type="match status" value="1"/>
</dbReference>
<reference evidence="3" key="1">
    <citation type="submission" date="2016-10" db="EMBL/GenBank/DDBJ databases">
        <authorList>
            <person name="Varghese N."/>
            <person name="Submissions S."/>
        </authorList>
    </citation>
    <scope>NUCLEOTIDE SEQUENCE [LARGE SCALE GENOMIC DNA]</scope>
    <source>
        <strain evidence="3">CGMCC 4.7038</strain>
    </source>
</reference>
<gene>
    <name evidence="2" type="ORF">SAMN05443287_114118</name>
</gene>
<proteinExistence type="predicted"/>
<dbReference type="PANTHER" id="PTHR34512:SF30">
    <property type="entry name" value="OUTER MEMBRANE PROTEIN ASSEMBLY FACTOR BAMB"/>
    <property type="match status" value="1"/>
</dbReference>
<organism evidence="2 3">
    <name type="scientific">Micromonospora phaseoli</name>
    <dbReference type="NCBI Taxonomy" id="1144548"/>
    <lineage>
        <taxon>Bacteria</taxon>
        <taxon>Bacillati</taxon>
        <taxon>Actinomycetota</taxon>
        <taxon>Actinomycetes</taxon>
        <taxon>Micromonosporales</taxon>
        <taxon>Micromonosporaceae</taxon>
        <taxon>Micromonospora</taxon>
    </lineage>
</organism>
<dbReference type="InterPro" id="IPR018391">
    <property type="entry name" value="PQQ_b-propeller_rpt"/>
</dbReference>
<evidence type="ECO:0000259" key="1">
    <source>
        <dbReference type="Pfam" id="PF13360"/>
    </source>
</evidence>